<reference evidence="2 3" key="1">
    <citation type="submission" date="2024-03" db="EMBL/GenBank/DDBJ databases">
        <title>Draft genome sequence of Klenkia sp. LSe6-5.</title>
        <authorList>
            <person name="Duangmal K."/>
            <person name="Chantavorakit T."/>
        </authorList>
    </citation>
    <scope>NUCLEOTIDE SEQUENCE [LARGE SCALE GENOMIC DNA]</scope>
    <source>
        <strain evidence="2 3">LSe6-5</strain>
    </source>
</reference>
<evidence type="ECO:0000256" key="1">
    <source>
        <dbReference type="SAM" id="MobiDB-lite"/>
    </source>
</evidence>
<proteinExistence type="predicted"/>
<protein>
    <submittedName>
        <fullName evidence="2">Uncharacterized protein</fullName>
    </submittedName>
</protein>
<evidence type="ECO:0000313" key="3">
    <source>
        <dbReference type="Proteomes" id="UP001361570"/>
    </source>
</evidence>
<feature type="compositionally biased region" description="Acidic residues" evidence="1">
    <location>
        <begin position="52"/>
        <end position="61"/>
    </location>
</feature>
<comment type="caution">
    <text evidence="2">The sequence shown here is derived from an EMBL/GenBank/DDBJ whole genome shotgun (WGS) entry which is preliminary data.</text>
</comment>
<dbReference type="EMBL" id="JBAPLU010000017">
    <property type="protein sequence ID" value="MEI4273148.1"/>
    <property type="molecule type" value="Genomic_DNA"/>
</dbReference>
<keyword evidence="3" id="KW-1185">Reference proteome</keyword>
<name>A0ABU8DWY9_9ACTN</name>
<dbReference type="RefSeq" id="WP_336405270.1">
    <property type="nucleotide sequence ID" value="NZ_JBAPLU010000017.1"/>
</dbReference>
<evidence type="ECO:0000313" key="2">
    <source>
        <dbReference type="EMBL" id="MEI4273148.1"/>
    </source>
</evidence>
<dbReference type="Proteomes" id="UP001361570">
    <property type="component" value="Unassembled WGS sequence"/>
</dbReference>
<gene>
    <name evidence="2" type="ORF">TEK04_15585</name>
</gene>
<feature type="region of interest" description="Disordered" evidence="1">
    <location>
        <begin position="1"/>
        <end position="70"/>
    </location>
</feature>
<accession>A0ABU8DWY9</accession>
<organism evidence="2 3">
    <name type="scientific">Klenkia sesuvii</name>
    <dbReference type="NCBI Taxonomy" id="3103137"/>
    <lineage>
        <taxon>Bacteria</taxon>
        <taxon>Bacillati</taxon>
        <taxon>Actinomycetota</taxon>
        <taxon>Actinomycetes</taxon>
        <taxon>Geodermatophilales</taxon>
        <taxon>Geodermatophilaceae</taxon>
        <taxon>Klenkia</taxon>
    </lineage>
</organism>
<sequence>MTETNPTHAEDPAEGADTGSTDTAGRTPHPQQPAEGGTAGSADDGDDHVADEVEADAEAGLDPENRVTGA</sequence>